<name>A0ABS4FY39_9BACL</name>
<reference evidence="1 2" key="1">
    <citation type="submission" date="2021-03" db="EMBL/GenBank/DDBJ databases">
        <title>Genomic Encyclopedia of Type Strains, Phase IV (KMG-IV): sequencing the most valuable type-strain genomes for metagenomic binning, comparative biology and taxonomic classification.</title>
        <authorList>
            <person name="Goeker M."/>
        </authorList>
    </citation>
    <scope>NUCLEOTIDE SEQUENCE [LARGE SCALE GENOMIC DNA]</scope>
    <source>
        <strain evidence="1 2">DSM 14349</strain>
    </source>
</reference>
<dbReference type="EMBL" id="JAGGKG010000027">
    <property type="protein sequence ID" value="MBP1907493.1"/>
    <property type="molecule type" value="Genomic_DNA"/>
</dbReference>
<keyword evidence="2" id="KW-1185">Reference proteome</keyword>
<evidence type="ECO:0000313" key="1">
    <source>
        <dbReference type="EMBL" id="MBP1907493.1"/>
    </source>
</evidence>
<evidence type="ECO:0008006" key="3">
    <source>
        <dbReference type="Google" id="ProtNLM"/>
    </source>
</evidence>
<protein>
    <recommendedName>
        <fullName evidence="3">DUF4825 domain-containing protein</fullName>
    </recommendedName>
</protein>
<dbReference type="RefSeq" id="WP_210091072.1">
    <property type="nucleotide sequence ID" value="NZ_JAGGKG010000027.1"/>
</dbReference>
<sequence>MKRKMLWIAGCVGLTFVSVYVLVSLSSLSSYASKEVHSTPVIADIGKSIELSTANLVDELSRLELSVKLSKVDLSRNILSVDLKLTGDNFKPTFVYESLAELISFSMEQTNNVYQLLVRVVAEDPWTKNKYLLLAADIRKGEWPKEIIQQLQELGDEQLPREMKTWFRMTETKLWQSHFKK</sequence>
<proteinExistence type="predicted"/>
<organism evidence="1 2">
    <name type="scientific">Paenibacillus turicensis</name>
    <dbReference type="NCBI Taxonomy" id="160487"/>
    <lineage>
        <taxon>Bacteria</taxon>
        <taxon>Bacillati</taxon>
        <taxon>Bacillota</taxon>
        <taxon>Bacilli</taxon>
        <taxon>Bacillales</taxon>
        <taxon>Paenibacillaceae</taxon>
        <taxon>Paenibacillus</taxon>
    </lineage>
</organism>
<gene>
    <name evidence="1" type="ORF">J2Z32_004168</name>
</gene>
<comment type="caution">
    <text evidence="1">The sequence shown here is derived from an EMBL/GenBank/DDBJ whole genome shotgun (WGS) entry which is preliminary data.</text>
</comment>
<evidence type="ECO:0000313" key="2">
    <source>
        <dbReference type="Proteomes" id="UP001519272"/>
    </source>
</evidence>
<accession>A0ABS4FY39</accession>
<dbReference type="Proteomes" id="UP001519272">
    <property type="component" value="Unassembled WGS sequence"/>
</dbReference>